<sequence length="49" mass="5429">MYLIYRYTITKFVQSVRSRSGSLTEITITNLCCSPTPSPPSSAAEFTPL</sequence>
<organism evidence="1 2">
    <name type="scientific">Helianthus annuus</name>
    <name type="common">Common sunflower</name>
    <dbReference type="NCBI Taxonomy" id="4232"/>
    <lineage>
        <taxon>Eukaryota</taxon>
        <taxon>Viridiplantae</taxon>
        <taxon>Streptophyta</taxon>
        <taxon>Embryophyta</taxon>
        <taxon>Tracheophyta</taxon>
        <taxon>Spermatophyta</taxon>
        <taxon>Magnoliopsida</taxon>
        <taxon>eudicotyledons</taxon>
        <taxon>Gunneridae</taxon>
        <taxon>Pentapetalae</taxon>
        <taxon>asterids</taxon>
        <taxon>campanulids</taxon>
        <taxon>Asterales</taxon>
        <taxon>Asteraceae</taxon>
        <taxon>Asteroideae</taxon>
        <taxon>Heliantheae alliance</taxon>
        <taxon>Heliantheae</taxon>
        <taxon>Helianthus</taxon>
    </lineage>
</organism>
<evidence type="ECO:0000313" key="1">
    <source>
        <dbReference type="EMBL" id="KAF5770435.1"/>
    </source>
</evidence>
<reference evidence="1" key="2">
    <citation type="submission" date="2020-06" db="EMBL/GenBank/DDBJ databases">
        <title>Helianthus annuus Genome sequencing and assembly Release 2.</title>
        <authorList>
            <person name="Gouzy J."/>
            <person name="Langlade N."/>
            <person name="Munos S."/>
        </authorList>
    </citation>
    <scope>NUCLEOTIDE SEQUENCE</scope>
    <source>
        <tissue evidence="1">Leaves</tissue>
    </source>
</reference>
<evidence type="ECO:0000313" key="2">
    <source>
        <dbReference type="Proteomes" id="UP000215914"/>
    </source>
</evidence>
<reference evidence="1" key="1">
    <citation type="journal article" date="2017" name="Nature">
        <title>The sunflower genome provides insights into oil metabolism, flowering and Asterid evolution.</title>
        <authorList>
            <person name="Badouin H."/>
            <person name="Gouzy J."/>
            <person name="Grassa C.J."/>
            <person name="Murat F."/>
            <person name="Staton S.E."/>
            <person name="Cottret L."/>
            <person name="Lelandais-Briere C."/>
            <person name="Owens G.L."/>
            <person name="Carrere S."/>
            <person name="Mayjonade B."/>
            <person name="Legrand L."/>
            <person name="Gill N."/>
            <person name="Kane N.C."/>
            <person name="Bowers J.E."/>
            <person name="Hubner S."/>
            <person name="Bellec A."/>
            <person name="Berard A."/>
            <person name="Berges H."/>
            <person name="Blanchet N."/>
            <person name="Boniface M.C."/>
            <person name="Brunel D."/>
            <person name="Catrice O."/>
            <person name="Chaidir N."/>
            <person name="Claudel C."/>
            <person name="Donnadieu C."/>
            <person name="Faraut T."/>
            <person name="Fievet G."/>
            <person name="Helmstetter N."/>
            <person name="King M."/>
            <person name="Knapp S.J."/>
            <person name="Lai Z."/>
            <person name="Le Paslier M.C."/>
            <person name="Lippi Y."/>
            <person name="Lorenzon L."/>
            <person name="Mandel J.R."/>
            <person name="Marage G."/>
            <person name="Marchand G."/>
            <person name="Marquand E."/>
            <person name="Bret-Mestries E."/>
            <person name="Morien E."/>
            <person name="Nambeesan S."/>
            <person name="Nguyen T."/>
            <person name="Pegot-Espagnet P."/>
            <person name="Pouilly N."/>
            <person name="Raftis F."/>
            <person name="Sallet E."/>
            <person name="Schiex T."/>
            <person name="Thomas J."/>
            <person name="Vandecasteele C."/>
            <person name="Vares D."/>
            <person name="Vear F."/>
            <person name="Vautrin S."/>
            <person name="Crespi M."/>
            <person name="Mangin B."/>
            <person name="Burke J.M."/>
            <person name="Salse J."/>
            <person name="Munos S."/>
            <person name="Vincourt P."/>
            <person name="Rieseberg L.H."/>
            <person name="Langlade N.B."/>
        </authorList>
    </citation>
    <scope>NUCLEOTIDE SEQUENCE</scope>
    <source>
        <tissue evidence="1">Leaves</tissue>
    </source>
</reference>
<comment type="caution">
    <text evidence="1">The sequence shown here is derived from an EMBL/GenBank/DDBJ whole genome shotgun (WGS) entry which is preliminary data.</text>
</comment>
<keyword evidence="2" id="KW-1185">Reference proteome</keyword>
<dbReference type="Proteomes" id="UP000215914">
    <property type="component" value="Unassembled WGS sequence"/>
</dbReference>
<dbReference type="Gramene" id="mRNA:HanXRQr2_Chr14g0659401">
    <property type="protein sequence ID" value="CDS:HanXRQr2_Chr14g0659401.1"/>
    <property type="gene ID" value="HanXRQr2_Chr14g0659401"/>
</dbReference>
<name>A0A9K3EC09_HELAN</name>
<gene>
    <name evidence="1" type="ORF">HanXRQr2_Chr14g0659401</name>
</gene>
<dbReference type="EMBL" id="MNCJ02000329">
    <property type="protein sequence ID" value="KAF5770435.1"/>
    <property type="molecule type" value="Genomic_DNA"/>
</dbReference>
<protein>
    <submittedName>
        <fullName evidence="1">Uncharacterized protein</fullName>
    </submittedName>
</protein>
<dbReference type="AlphaFoldDB" id="A0A9K3EC09"/>
<proteinExistence type="predicted"/>
<accession>A0A9K3EC09</accession>